<accession>A0ABQ6F3B3</accession>
<sequence>MGMLVKNSFLSHLEKRRSVYGLGNCVTLPKKYISELVSQALSMSPSAYNAQSTRVVILFGHHHCKLWTLVKHELSKVLELDSLDVSLSKIDACFAPGFGTVLFFEDTDVVRKQKQNHPLYAENWSQQACGMAQLAVWAALAAENLGASIQHYNPIIDEGVAQEWRIPASWKLMAQLPFGTIEKHPEPKFFIDDEEHCIVYE</sequence>
<dbReference type="EMBL" id="BSPW01000067">
    <property type="protein sequence ID" value="GLT19182.1"/>
    <property type="molecule type" value="Genomic_DNA"/>
</dbReference>
<feature type="domain" description="Nitroreductase" evidence="1">
    <location>
        <begin position="14"/>
        <end position="179"/>
    </location>
</feature>
<keyword evidence="3" id="KW-1185">Reference proteome</keyword>
<evidence type="ECO:0000313" key="2">
    <source>
        <dbReference type="EMBL" id="GLT19182.1"/>
    </source>
</evidence>
<dbReference type="CDD" id="cd02140">
    <property type="entry name" value="Frm2-like"/>
    <property type="match status" value="1"/>
</dbReference>
<evidence type="ECO:0000259" key="1">
    <source>
        <dbReference type="Pfam" id="PF00881"/>
    </source>
</evidence>
<organism evidence="2 3">
    <name type="scientific">Vibrio zhanjiangensis</name>
    <dbReference type="NCBI Taxonomy" id="1046128"/>
    <lineage>
        <taxon>Bacteria</taxon>
        <taxon>Pseudomonadati</taxon>
        <taxon>Pseudomonadota</taxon>
        <taxon>Gammaproteobacteria</taxon>
        <taxon>Vibrionales</taxon>
        <taxon>Vibrionaceae</taxon>
        <taxon>Vibrio</taxon>
    </lineage>
</organism>
<protein>
    <recommendedName>
        <fullName evidence="1">Nitroreductase domain-containing protein</fullName>
    </recommendedName>
</protein>
<reference evidence="3" key="1">
    <citation type="journal article" date="2019" name="Int. J. Syst. Evol. Microbiol.">
        <title>The Global Catalogue of Microorganisms (GCM) 10K type strain sequencing project: providing services to taxonomists for standard genome sequencing and annotation.</title>
        <authorList>
            <consortium name="The Broad Institute Genomics Platform"/>
            <consortium name="The Broad Institute Genome Sequencing Center for Infectious Disease"/>
            <person name="Wu L."/>
            <person name="Ma J."/>
        </authorList>
    </citation>
    <scope>NUCLEOTIDE SEQUENCE [LARGE SCALE GENOMIC DNA]</scope>
    <source>
        <strain evidence="3">NBRC 108723</strain>
    </source>
</reference>
<evidence type="ECO:0000313" key="3">
    <source>
        <dbReference type="Proteomes" id="UP001157138"/>
    </source>
</evidence>
<name>A0ABQ6F3B3_9VIBR</name>
<dbReference type="InterPro" id="IPR029479">
    <property type="entry name" value="Nitroreductase"/>
</dbReference>
<dbReference type="Pfam" id="PF00881">
    <property type="entry name" value="Nitroreductase"/>
    <property type="match status" value="1"/>
</dbReference>
<dbReference type="Gene3D" id="3.40.109.10">
    <property type="entry name" value="NADH Oxidase"/>
    <property type="match status" value="1"/>
</dbReference>
<dbReference type="PANTHER" id="PTHR43035">
    <property type="entry name" value="FATTY ACID REPRESSION MUTANT PROTEIN 2-RELATED"/>
    <property type="match status" value="1"/>
</dbReference>
<dbReference type="Proteomes" id="UP001157138">
    <property type="component" value="Unassembled WGS sequence"/>
</dbReference>
<dbReference type="SUPFAM" id="SSF55469">
    <property type="entry name" value="FMN-dependent nitroreductase-like"/>
    <property type="match status" value="1"/>
</dbReference>
<dbReference type="PANTHER" id="PTHR43035:SF1">
    <property type="entry name" value="FATTY ACID REPRESSION MUTANT PROTEIN 2-RELATED"/>
    <property type="match status" value="1"/>
</dbReference>
<dbReference type="InterPro" id="IPR033877">
    <property type="entry name" value="Frm2/Hbn1"/>
</dbReference>
<comment type="caution">
    <text evidence="2">The sequence shown here is derived from an EMBL/GenBank/DDBJ whole genome shotgun (WGS) entry which is preliminary data.</text>
</comment>
<proteinExistence type="predicted"/>
<gene>
    <name evidence="2" type="ORF">GCM10007938_29640</name>
</gene>
<dbReference type="InterPro" id="IPR000415">
    <property type="entry name" value="Nitroreductase-like"/>
</dbReference>